<name>A0A9W6G1N8_9BACT</name>
<dbReference type="InterPro" id="IPR002104">
    <property type="entry name" value="Integrase_catalytic"/>
</dbReference>
<dbReference type="EMBL" id="BSDS01000002">
    <property type="protein sequence ID" value="GLI38784.1"/>
    <property type="molecule type" value="Genomic_DNA"/>
</dbReference>
<keyword evidence="4" id="KW-0233">DNA recombination</keyword>
<dbReference type="GO" id="GO:0006310">
    <property type="term" value="P:DNA recombination"/>
    <property type="evidence" value="ECO:0007669"/>
    <property type="project" value="UniProtKB-KW"/>
</dbReference>
<dbReference type="Gene3D" id="1.10.150.130">
    <property type="match status" value="1"/>
</dbReference>
<evidence type="ECO:0000256" key="2">
    <source>
        <dbReference type="ARBA" id="ARBA00022908"/>
    </source>
</evidence>
<comment type="similarity">
    <text evidence="1">Belongs to the 'phage' integrase family.</text>
</comment>
<reference evidence="6" key="1">
    <citation type="submission" date="2022-12" db="EMBL/GenBank/DDBJ databases">
        <title>Reference genome sequencing for broad-spectrum identification of bacterial and archaeal isolates by mass spectrometry.</title>
        <authorList>
            <person name="Sekiguchi Y."/>
            <person name="Tourlousse D.M."/>
        </authorList>
    </citation>
    <scope>NUCLEOTIDE SEQUENCE</scope>
    <source>
        <strain evidence="6">H2</strain>
    </source>
</reference>
<organism evidence="6 7">
    <name type="scientific">Geobacter hydrogenophilus</name>
    <dbReference type="NCBI Taxonomy" id="40983"/>
    <lineage>
        <taxon>Bacteria</taxon>
        <taxon>Pseudomonadati</taxon>
        <taxon>Thermodesulfobacteriota</taxon>
        <taxon>Desulfuromonadia</taxon>
        <taxon>Geobacterales</taxon>
        <taxon>Geobacteraceae</taxon>
        <taxon>Geobacter</taxon>
    </lineage>
</organism>
<evidence type="ECO:0000256" key="1">
    <source>
        <dbReference type="ARBA" id="ARBA00008857"/>
    </source>
</evidence>
<dbReference type="Proteomes" id="UP001144352">
    <property type="component" value="Unassembled WGS sequence"/>
</dbReference>
<feature type="domain" description="Tyr recombinase" evidence="5">
    <location>
        <begin position="196"/>
        <end position="379"/>
    </location>
</feature>
<evidence type="ECO:0000313" key="6">
    <source>
        <dbReference type="EMBL" id="GLI38784.1"/>
    </source>
</evidence>
<protein>
    <submittedName>
        <fullName evidence="6">Integrase</fullName>
    </submittedName>
</protein>
<dbReference type="PANTHER" id="PTHR30629">
    <property type="entry name" value="PROPHAGE INTEGRASE"/>
    <property type="match status" value="1"/>
</dbReference>
<keyword evidence="2" id="KW-0229">DNA integration</keyword>
<dbReference type="InterPro" id="IPR013762">
    <property type="entry name" value="Integrase-like_cat_sf"/>
</dbReference>
<dbReference type="InterPro" id="IPR053876">
    <property type="entry name" value="Phage_int_M"/>
</dbReference>
<dbReference type="Gene3D" id="1.10.443.10">
    <property type="entry name" value="Intergrase catalytic core"/>
    <property type="match status" value="1"/>
</dbReference>
<dbReference type="Pfam" id="PF22022">
    <property type="entry name" value="Phage_int_M"/>
    <property type="match status" value="1"/>
</dbReference>
<dbReference type="GO" id="GO:0015074">
    <property type="term" value="P:DNA integration"/>
    <property type="evidence" value="ECO:0007669"/>
    <property type="project" value="UniProtKB-KW"/>
</dbReference>
<evidence type="ECO:0000256" key="3">
    <source>
        <dbReference type="ARBA" id="ARBA00023125"/>
    </source>
</evidence>
<dbReference type="InterPro" id="IPR050808">
    <property type="entry name" value="Phage_Integrase"/>
</dbReference>
<dbReference type="Pfam" id="PF12167">
    <property type="entry name" value="Arm-DNA-bind_2"/>
    <property type="match status" value="1"/>
</dbReference>
<dbReference type="SUPFAM" id="SSF56349">
    <property type="entry name" value="DNA breaking-rejoining enzymes"/>
    <property type="match status" value="1"/>
</dbReference>
<evidence type="ECO:0000259" key="5">
    <source>
        <dbReference type="PROSITE" id="PS51898"/>
    </source>
</evidence>
<evidence type="ECO:0000313" key="7">
    <source>
        <dbReference type="Proteomes" id="UP001144352"/>
    </source>
</evidence>
<accession>A0A9W6G1N8</accession>
<keyword evidence="3" id="KW-0238">DNA-binding</keyword>
<evidence type="ECO:0000256" key="4">
    <source>
        <dbReference type="ARBA" id="ARBA00023172"/>
    </source>
</evidence>
<dbReference type="InterPro" id="IPR010998">
    <property type="entry name" value="Integrase_recombinase_N"/>
</dbReference>
<dbReference type="PANTHER" id="PTHR30629:SF2">
    <property type="entry name" value="PROPHAGE INTEGRASE INTS-RELATED"/>
    <property type="match status" value="1"/>
</dbReference>
<dbReference type="PROSITE" id="PS51898">
    <property type="entry name" value="TYR_RECOMBINASE"/>
    <property type="match status" value="1"/>
</dbReference>
<keyword evidence="7" id="KW-1185">Reference proteome</keyword>
<gene>
    <name evidence="6" type="ORF">GHYDROH2_22850</name>
</gene>
<dbReference type="Pfam" id="PF00589">
    <property type="entry name" value="Phage_integrase"/>
    <property type="match status" value="1"/>
</dbReference>
<dbReference type="InterPro" id="IPR011010">
    <property type="entry name" value="DNA_brk_join_enz"/>
</dbReference>
<sequence length="398" mass="46426">MGSIRMRKENGLLMFDFRYQGARCREQTTLPDTKENRKNMEKVLKRIEAEITLGTFDYASYFPNSPMLQKFSAEATDGDDQRNENGSSPLFRKFAAEWYEENCVRWKNSYRKTVITNMNRHLLPAFGEKEVGRVTKAEVLKFRSTLGKVEDGKKALSADRINHIMTTLRMILAEAADRFEFTTPCIGIKQLRVPKSDVDPFSLEEVLRFIENVRPDFKNYYTVRFFTGMRTAEIDGLKWKFVDFERRQILIRETVVDGRDDTTKTPESVRTIEMSSLVYKALREQHTVTRGLSKYVFCTRNGSPLQHRNITKRVWTPTLRRLGMNLRRPYQTRHTAATLWLAAGENPEWIARQMGHVNTRMLFTVYSRFVPNITRNDGSAIERLLESRIQPAVTYSQP</sequence>
<dbReference type="CDD" id="cd01189">
    <property type="entry name" value="INT_ICEBs1_C_like"/>
    <property type="match status" value="1"/>
</dbReference>
<dbReference type="GO" id="GO:0003677">
    <property type="term" value="F:DNA binding"/>
    <property type="evidence" value="ECO:0007669"/>
    <property type="project" value="UniProtKB-KW"/>
</dbReference>
<comment type="caution">
    <text evidence="6">The sequence shown here is derived from an EMBL/GenBank/DDBJ whole genome shotgun (WGS) entry which is preliminary data.</text>
</comment>
<dbReference type="InterPro" id="IPR022000">
    <property type="entry name" value="Min27-like_integrase_DNA_bind"/>
</dbReference>
<dbReference type="AlphaFoldDB" id="A0A9W6G1N8"/>
<dbReference type="RefSeq" id="WP_214187587.1">
    <property type="nucleotide sequence ID" value="NZ_BSDS01000002.1"/>
</dbReference>
<proteinExistence type="inferred from homology"/>